<dbReference type="GO" id="GO:0016471">
    <property type="term" value="C:vacuolar proton-transporting V-type ATPase complex"/>
    <property type="evidence" value="ECO:0007669"/>
    <property type="project" value="TreeGrafter"/>
</dbReference>
<evidence type="ECO:0000256" key="4">
    <source>
        <dbReference type="ARBA" id="ARBA00022692"/>
    </source>
</evidence>
<feature type="transmembrane region" description="Helical" evidence="10">
    <location>
        <begin position="710"/>
        <end position="732"/>
    </location>
</feature>
<dbReference type="FunCoup" id="A0A554ND25">
    <property type="interactions" value="32"/>
</dbReference>
<dbReference type="GO" id="GO:0033179">
    <property type="term" value="C:proton-transporting V-type ATPase, V0 domain"/>
    <property type="evidence" value="ECO:0007669"/>
    <property type="project" value="InterPro"/>
</dbReference>
<dbReference type="Pfam" id="PF01496">
    <property type="entry name" value="V_ATPase_I"/>
    <property type="match status" value="1"/>
</dbReference>
<sequence length="772" mass="82103">MLRPEKMGRVSVTGSKAVLNDVVETAHDLNLLHLSDYDGGWEGFEPGSPQEGADSASDALVTVRSLQSILGVDETDAESRPVLPDDLHAEIEEVRTQVNELDDRRDELDDELRGVEEELETIRPFVELGIDLDLLGGYENLSVAVGEGDEAAVREAMVEQPGVDSHETFAVDDGETLAVFAYPAVDISDALVGAQFTAYEVPEPGTAGEDVSPEGYVDRLEQRRRELTSKLETVEDRLEDLRVEVGGFLLAAEERLAVQVQKAEAPLSFATTENAFVAEGWLPYDEYVDLAEGLQEAVGDHVDVDLVEVAEYDEDGRPTDSEEIAGGAGGVGDPTAAADGGDEVAADGGSAPASEVVTDGAGADVADGAGADVAMGATGPPVIQNNPAPVRPFEALTNVINLPKYDEFDPTVIVFLTFPAFFGFMIGDLGYGLLYMAIGGVLYTQVEGEVLKSLGGVALWAGGFTALFGIFYGEIFGLHTVSTVLWEGVVGLKSAPMHKGLQPADLGYAQAWMMLVLTLGVLHVGLGYVFGFIEEAGHSLKEAVLEHASWALLMFGVWVWVFSRHLAAAKPDFLYLAFNEVGATPAFLDLSEAATETQVAYEFGFAGLPEVVGLAALGVAAVGFVLLVAAEGGIAFLESLNVLVNVLSYARIAAVLLAKAGMAFVVNLLFFGAYRDKGEFHFLLTEGPQEALAAHPDATIMFPGLIHSGVAAVVLGFVVLVVGHLLVLVLGITSAGLQAVRLEYVEFFQKFYEGGGDEYEPFGYETRFAGDD</sequence>
<feature type="transmembrane region" description="Helical" evidence="10">
    <location>
        <begin position="543"/>
        <end position="563"/>
    </location>
</feature>
<evidence type="ECO:0000256" key="7">
    <source>
        <dbReference type="ARBA" id="ARBA00023136"/>
    </source>
</evidence>
<keyword evidence="3 10" id="KW-0813">Transport</keyword>
<dbReference type="OrthoDB" id="85892at2157"/>
<dbReference type="Gene3D" id="3.30.70.2750">
    <property type="match status" value="1"/>
</dbReference>
<feature type="region of interest" description="Disordered" evidence="12">
    <location>
        <begin position="311"/>
        <end position="354"/>
    </location>
</feature>
<dbReference type="EMBL" id="QMDX01000002">
    <property type="protein sequence ID" value="TSD15291.1"/>
    <property type="molecule type" value="Genomic_DNA"/>
</dbReference>
<protein>
    <recommendedName>
        <fullName evidence="9 10">A-type ATP synthase subunit I</fullName>
    </recommendedName>
</protein>
<evidence type="ECO:0000256" key="9">
    <source>
        <dbReference type="ARBA" id="ARBA00068671"/>
    </source>
</evidence>
<dbReference type="InterPro" id="IPR002490">
    <property type="entry name" value="V-ATPase_116kDa_su"/>
</dbReference>
<evidence type="ECO:0000313" key="13">
    <source>
        <dbReference type="EMBL" id="TSD15291.1"/>
    </source>
</evidence>
<dbReference type="Gene3D" id="1.20.1460.20">
    <property type="match status" value="1"/>
</dbReference>
<keyword evidence="7 10" id="KW-0472">Membrane</keyword>
<evidence type="ECO:0000256" key="8">
    <source>
        <dbReference type="ARBA" id="ARBA00059506"/>
    </source>
</evidence>
<comment type="subcellular location">
    <subcellularLocation>
        <location evidence="1">Membrane</location>
        <topology evidence="1">Multi-pass membrane protein</topology>
    </subcellularLocation>
</comment>
<evidence type="ECO:0000256" key="3">
    <source>
        <dbReference type="ARBA" id="ARBA00022448"/>
    </source>
</evidence>
<accession>A0A554ND25</accession>
<keyword evidence="6 10" id="KW-0406">Ion transport</keyword>
<dbReference type="GO" id="GO:0046961">
    <property type="term" value="F:proton-transporting ATPase activity, rotational mechanism"/>
    <property type="evidence" value="ECO:0007669"/>
    <property type="project" value="InterPro"/>
</dbReference>
<evidence type="ECO:0000313" key="14">
    <source>
        <dbReference type="Proteomes" id="UP000319894"/>
    </source>
</evidence>
<keyword evidence="11" id="KW-0175">Coiled coil</keyword>
<evidence type="ECO:0000256" key="11">
    <source>
        <dbReference type="SAM" id="Coils"/>
    </source>
</evidence>
<feature type="transmembrane region" description="Helical" evidence="10">
    <location>
        <begin position="611"/>
        <end position="637"/>
    </location>
</feature>
<keyword evidence="4 10" id="KW-0812">Transmembrane</keyword>
<evidence type="ECO:0000256" key="5">
    <source>
        <dbReference type="ARBA" id="ARBA00022989"/>
    </source>
</evidence>
<dbReference type="GO" id="GO:0051117">
    <property type="term" value="F:ATPase binding"/>
    <property type="evidence" value="ECO:0007669"/>
    <property type="project" value="TreeGrafter"/>
</dbReference>
<evidence type="ECO:0000256" key="6">
    <source>
        <dbReference type="ARBA" id="ARBA00023065"/>
    </source>
</evidence>
<organism evidence="13 14">
    <name type="scientific">Haloglomus irregulare</name>
    <dbReference type="NCBI Taxonomy" id="2234134"/>
    <lineage>
        <taxon>Archaea</taxon>
        <taxon>Methanobacteriati</taxon>
        <taxon>Methanobacteriota</taxon>
        <taxon>Stenosarchaea group</taxon>
        <taxon>Halobacteria</taxon>
        <taxon>Halobacteriales</taxon>
        <taxon>Natronomonadaceae</taxon>
        <taxon>Haloglomus</taxon>
    </lineage>
</organism>
<gene>
    <name evidence="13" type="ORF">DP107_05435</name>
</gene>
<feature type="transmembrane region" description="Helical" evidence="10">
    <location>
        <begin position="649"/>
        <end position="674"/>
    </location>
</feature>
<keyword evidence="14" id="KW-1185">Reference proteome</keyword>
<evidence type="ECO:0000256" key="2">
    <source>
        <dbReference type="ARBA" id="ARBA00009904"/>
    </source>
</evidence>
<feature type="coiled-coil region" evidence="11">
    <location>
        <begin position="91"/>
        <end position="118"/>
    </location>
</feature>
<dbReference type="PANTHER" id="PTHR11629">
    <property type="entry name" value="VACUOLAR PROTON ATPASES"/>
    <property type="match status" value="1"/>
</dbReference>
<feature type="transmembrane region" description="Helical" evidence="10">
    <location>
        <begin position="511"/>
        <end position="531"/>
    </location>
</feature>
<dbReference type="InParanoid" id="A0A554ND25"/>
<reference evidence="13 14" key="1">
    <citation type="submission" date="2018-06" db="EMBL/GenBank/DDBJ databases">
        <title>Natronomonas sp. F16-60 a new haloarchaeon isolated from a solar saltern of Isla Cristina, Huelva, Spain.</title>
        <authorList>
            <person name="Duran-Viseras A."/>
            <person name="Sanchez-Porro C."/>
            <person name="Ventosa A."/>
        </authorList>
    </citation>
    <scope>NUCLEOTIDE SEQUENCE [LARGE SCALE GENOMIC DNA]</scope>
    <source>
        <strain evidence="13 14">F16-60</strain>
    </source>
</reference>
<dbReference type="Proteomes" id="UP000319894">
    <property type="component" value="Unassembled WGS sequence"/>
</dbReference>
<dbReference type="PANTHER" id="PTHR11629:SF63">
    <property type="entry name" value="V-TYPE PROTON ATPASE SUBUNIT A"/>
    <property type="match status" value="1"/>
</dbReference>
<dbReference type="AlphaFoldDB" id="A0A554ND25"/>
<evidence type="ECO:0000256" key="1">
    <source>
        <dbReference type="ARBA" id="ARBA00004141"/>
    </source>
</evidence>
<dbReference type="GO" id="GO:0007035">
    <property type="term" value="P:vacuolar acidification"/>
    <property type="evidence" value="ECO:0007669"/>
    <property type="project" value="TreeGrafter"/>
</dbReference>
<evidence type="ECO:0000256" key="10">
    <source>
        <dbReference type="RuleBase" id="RU361189"/>
    </source>
</evidence>
<feature type="transmembrane region" description="Helical" evidence="10">
    <location>
        <begin position="450"/>
        <end position="472"/>
    </location>
</feature>
<comment type="similarity">
    <text evidence="2 10">Belongs to the V-ATPase 116 kDa subunit family.</text>
</comment>
<dbReference type="RefSeq" id="WP_144261130.1">
    <property type="nucleotide sequence ID" value="NZ_QMDX01000002.1"/>
</dbReference>
<proteinExistence type="inferred from homology"/>
<comment type="function">
    <text evidence="8">Component of the A-type ATP synthase that produces ATP from ADP in the presence of a proton gradient across the membrane.</text>
</comment>
<dbReference type="Gene3D" id="3.30.70.2170">
    <property type="match status" value="1"/>
</dbReference>
<evidence type="ECO:0000256" key="12">
    <source>
        <dbReference type="SAM" id="MobiDB-lite"/>
    </source>
</evidence>
<feature type="transmembrane region" description="Helical" evidence="10">
    <location>
        <begin position="412"/>
        <end position="438"/>
    </location>
</feature>
<keyword evidence="5 10" id="KW-1133">Transmembrane helix</keyword>
<feature type="coiled-coil region" evidence="11">
    <location>
        <begin position="217"/>
        <end position="244"/>
    </location>
</feature>
<comment type="caution">
    <text evidence="13">The sequence shown here is derived from an EMBL/GenBank/DDBJ whole genome shotgun (WGS) entry which is preliminary data.</text>
</comment>
<name>A0A554ND25_9EURY</name>